<evidence type="ECO:0000313" key="11">
    <source>
        <dbReference type="Proteomes" id="UP000436088"/>
    </source>
</evidence>
<comment type="caution">
    <text evidence="10">The sequence shown here is derived from an EMBL/GenBank/DDBJ whole genome shotgun (WGS) entry which is preliminary data.</text>
</comment>
<accession>A0A6A3AR63</accession>
<gene>
    <name evidence="10" type="ORF">F3Y22_tig00110429pilonHSYRG00670</name>
</gene>
<dbReference type="CDD" id="cd00167">
    <property type="entry name" value="SANT"/>
    <property type="match status" value="2"/>
</dbReference>
<feature type="domain" description="HTH myb-type" evidence="9">
    <location>
        <begin position="62"/>
        <end position="116"/>
    </location>
</feature>
<dbReference type="PANTHER" id="PTHR47994">
    <property type="entry name" value="F14D16.11-RELATED"/>
    <property type="match status" value="1"/>
</dbReference>
<dbReference type="GO" id="GO:0006355">
    <property type="term" value="P:regulation of DNA-templated transcription"/>
    <property type="evidence" value="ECO:0007669"/>
    <property type="project" value="UniProtKB-ARBA"/>
</dbReference>
<keyword evidence="11" id="KW-1185">Reference proteome</keyword>
<evidence type="ECO:0000259" key="9">
    <source>
        <dbReference type="PROSITE" id="PS51294"/>
    </source>
</evidence>
<dbReference type="InterPro" id="IPR015495">
    <property type="entry name" value="Myb_TF_plants"/>
</dbReference>
<feature type="domain" description="HTH myb-type" evidence="9">
    <location>
        <begin position="9"/>
        <end position="61"/>
    </location>
</feature>
<evidence type="ECO:0000256" key="4">
    <source>
        <dbReference type="ARBA" id="ARBA00023125"/>
    </source>
</evidence>
<dbReference type="InterPro" id="IPR009057">
    <property type="entry name" value="Homeodomain-like_sf"/>
</dbReference>
<evidence type="ECO:0000256" key="3">
    <source>
        <dbReference type="ARBA" id="ARBA00023015"/>
    </source>
</evidence>
<dbReference type="GO" id="GO:0005634">
    <property type="term" value="C:nucleus"/>
    <property type="evidence" value="ECO:0007669"/>
    <property type="project" value="UniProtKB-SubCell"/>
</dbReference>
<reference evidence="10" key="1">
    <citation type="submission" date="2019-09" db="EMBL/GenBank/DDBJ databases">
        <title>Draft genome information of white flower Hibiscus syriacus.</title>
        <authorList>
            <person name="Kim Y.-M."/>
        </authorList>
    </citation>
    <scope>NUCLEOTIDE SEQUENCE [LARGE SCALE GENOMIC DNA]</scope>
    <source>
        <strain evidence="10">YM2019G1</strain>
    </source>
</reference>
<dbReference type="Gene3D" id="1.10.10.60">
    <property type="entry name" value="Homeodomain-like"/>
    <property type="match status" value="2"/>
</dbReference>
<dbReference type="Proteomes" id="UP000436088">
    <property type="component" value="Unassembled WGS sequence"/>
</dbReference>
<keyword evidence="3" id="KW-0805">Transcription regulation</keyword>
<keyword evidence="4" id="KW-0238">DNA-binding</keyword>
<dbReference type="SMART" id="SM00717">
    <property type="entry name" value="SANT"/>
    <property type="match status" value="2"/>
</dbReference>
<evidence type="ECO:0000259" key="8">
    <source>
        <dbReference type="PROSITE" id="PS50090"/>
    </source>
</evidence>
<dbReference type="InterPro" id="IPR001005">
    <property type="entry name" value="SANT/Myb"/>
</dbReference>
<keyword evidence="5" id="KW-0804">Transcription</keyword>
<dbReference type="PROSITE" id="PS50090">
    <property type="entry name" value="MYB_LIKE"/>
    <property type="match status" value="2"/>
</dbReference>
<dbReference type="AlphaFoldDB" id="A0A6A3AR63"/>
<feature type="domain" description="Myb-like" evidence="8">
    <location>
        <begin position="62"/>
        <end position="112"/>
    </location>
</feature>
<evidence type="ECO:0000256" key="5">
    <source>
        <dbReference type="ARBA" id="ARBA00023163"/>
    </source>
</evidence>
<dbReference type="FunFam" id="1.10.10.60:FF:000394">
    <property type="entry name" value="MYB transcription factor"/>
    <property type="match status" value="1"/>
</dbReference>
<protein>
    <submittedName>
        <fullName evidence="10">Transcription factor MYB86</fullName>
    </submittedName>
</protein>
<evidence type="ECO:0000256" key="7">
    <source>
        <dbReference type="SAM" id="MobiDB-lite"/>
    </source>
</evidence>
<keyword evidence="6" id="KW-0539">Nucleus</keyword>
<dbReference type="GO" id="GO:0046394">
    <property type="term" value="P:carboxylic acid biosynthetic process"/>
    <property type="evidence" value="ECO:0007669"/>
    <property type="project" value="UniProtKB-ARBA"/>
</dbReference>
<comment type="subcellular location">
    <subcellularLocation>
        <location evidence="1">Nucleus</location>
    </subcellularLocation>
</comment>
<feature type="compositionally biased region" description="Polar residues" evidence="7">
    <location>
        <begin position="166"/>
        <end position="178"/>
    </location>
</feature>
<dbReference type="PANTHER" id="PTHR47994:SF5">
    <property type="entry name" value="F14D16.11-RELATED"/>
    <property type="match status" value="1"/>
</dbReference>
<sequence length="255" mass="28704">MGRQPCCDKLGVKKGPWTTEEDKKLVNFILTHGQCCWSSVPKLAGLRRCGKSCRLRWTNYLHPDLKRGILNDDEERLVIDLHARLGNRWSKIAARLPGRTDNEIKNHWNTHIKKKLIKMGIDPITHEPLPKPDTSHEAAIGAINDHHHPKDCGNVSSSAAAEFSPPTENSSTDESVSGNEEYPMMNLIWSEAFLNDLSWSYDSRGEYGDFGFSSSEENTFSWVLDNRNIVDDHRSFGFGGFSEIDFSSLDTGGKV</sequence>
<keyword evidence="2" id="KW-0677">Repeat</keyword>
<name>A0A6A3AR63_HIBSY</name>
<dbReference type="OrthoDB" id="2143914at2759"/>
<evidence type="ECO:0000256" key="1">
    <source>
        <dbReference type="ARBA" id="ARBA00004123"/>
    </source>
</evidence>
<dbReference type="EMBL" id="VEPZ02000982">
    <property type="protein sequence ID" value="KAE8705322.1"/>
    <property type="molecule type" value="Genomic_DNA"/>
</dbReference>
<dbReference type="Pfam" id="PF00249">
    <property type="entry name" value="Myb_DNA-binding"/>
    <property type="match status" value="2"/>
</dbReference>
<dbReference type="PROSITE" id="PS51294">
    <property type="entry name" value="HTH_MYB"/>
    <property type="match status" value="2"/>
</dbReference>
<dbReference type="InterPro" id="IPR017930">
    <property type="entry name" value="Myb_dom"/>
</dbReference>
<dbReference type="FunFam" id="1.10.10.60:FF:000069">
    <property type="entry name" value="MYB transcription factor"/>
    <property type="match status" value="1"/>
</dbReference>
<evidence type="ECO:0000256" key="6">
    <source>
        <dbReference type="ARBA" id="ARBA00023242"/>
    </source>
</evidence>
<feature type="region of interest" description="Disordered" evidence="7">
    <location>
        <begin position="146"/>
        <end position="178"/>
    </location>
</feature>
<dbReference type="SUPFAM" id="SSF46689">
    <property type="entry name" value="Homeodomain-like"/>
    <property type="match status" value="1"/>
</dbReference>
<proteinExistence type="predicted"/>
<organism evidence="10 11">
    <name type="scientific">Hibiscus syriacus</name>
    <name type="common">Rose of Sharon</name>
    <dbReference type="NCBI Taxonomy" id="106335"/>
    <lineage>
        <taxon>Eukaryota</taxon>
        <taxon>Viridiplantae</taxon>
        <taxon>Streptophyta</taxon>
        <taxon>Embryophyta</taxon>
        <taxon>Tracheophyta</taxon>
        <taxon>Spermatophyta</taxon>
        <taxon>Magnoliopsida</taxon>
        <taxon>eudicotyledons</taxon>
        <taxon>Gunneridae</taxon>
        <taxon>Pentapetalae</taxon>
        <taxon>rosids</taxon>
        <taxon>malvids</taxon>
        <taxon>Malvales</taxon>
        <taxon>Malvaceae</taxon>
        <taxon>Malvoideae</taxon>
        <taxon>Hibiscus</taxon>
    </lineage>
</organism>
<dbReference type="GO" id="GO:0000976">
    <property type="term" value="F:transcription cis-regulatory region binding"/>
    <property type="evidence" value="ECO:0007669"/>
    <property type="project" value="UniProtKB-ARBA"/>
</dbReference>
<evidence type="ECO:0000256" key="2">
    <source>
        <dbReference type="ARBA" id="ARBA00022737"/>
    </source>
</evidence>
<evidence type="ECO:0000313" key="10">
    <source>
        <dbReference type="EMBL" id="KAE8705322.1"/>
    </source>
</evidence>
<feature type="domain" description="Myb-like" evidence="8">
    <location>
        <begin position="9"/>
        <end position="61"/>
    </location>
</feature>